<dbReference type="InterPro" id="IPR029058">
    <property type="entry name" value="AB_hydrolase_fold"/>
</dbReference>
<gene>
    <name evidence="17" type="ORF">GQX73_g7679</name>
</gene>
<keyword evidence="4" id="KW-0597">Phosphoprotein</keyword>
<evidence type="ECO:0000256" key="2">
    <source>
        <dbReference type="ARBA" id="ARBA00004651"/>
    </source>
</evidence>
<dbReference type="PANTHER" id="PTHR45792">
    <property type="entry name" value="DIACYLGLYCEROL LIPASE HOMOLOG-RELATED"/>
    <property type="match status" value="1"/>
</dbReference>
<comment type="catalytic activity">
    <reaction evidence="13">
        <text>a 1,2-diacyl-sn-glycerol + H2O = a 2-acylglycerol + a fatty acid + H(+)</text>
        <dbReference type="Rhea" id="RHEA:33275"/>
        <dbReference type="ChEBI" id="CHEBI:15377"/>
        <dbReference type="ChEBI" id="CHEBI:15378"/>
        <dbReference type="ChEBI" id="CHEBI:17389"/>
        <dbReference type="ChEBI" id="CHEBI:17815"/>
        <dbReference type="ChEBI" id="CHEBI:28868"/>
        <dbReference type="EC" id="3.1.1.116"/>
    </reaction>
    <physiologicalReaction direction="left-to-right" evidence="13">
        <dbReference type="Rhea" id="RHEA:33276"/>
    </physiologicalReaction>
</comment>
<evidence type="ECO:0000256" key="6">
    <source>
        <dbReference type="ARBA" id="ARBA00022723"/>
    </source>
</evidence>
<evidence type="ECO:0000256" key="15">
    <source>
        <dbReference type="SAM" id="MobiDB-lite"/>
    </source>
</evidence>
<comment type="subcellular location">
    <subcellularLocation>
        <location evidence="2">Cell membrane</location>
        <topology evidence="2">Multi-pass membrane protein</topology>
    </subcellularLocation>
</comment>
<keyword evidence="9" id="KW-0442">Lipid degradation</keyword>
<evidence type="ECO:0000313" key="18">
    <source>
        <dbReference type="Proteomes" id="UP000481858"/>
    </source>
</evidence>
<evidence type="ECO:0000256" key="7">
    <source>
        <dbReference type="ARBA" id="ARBA00022801"/>
    </source>
</evidence>
<feature type="compositionally biased region" description="Polar residues" evidence="15">
    <location>
        <begin position="675"/>
        <end position="692"/>
    </location>
</feature>
<dbReference type="Proteomes" id="UP000481858">
    <property type="component" value="Unassembled WGS sequence"/>
</dbReference>
<evidence type="ECO:0000256" key="12">
    <source>
        <dbReference type="ARBA" id="ARBA00023136"/>
    </source>
</evidence>
<keyword evidence="3" id="KW-1003">Cell membrane</keyword>
<evidence type="ECO:0000256" key="13">
    <source>
        <dbReference type="ARBA" id="ARBA00024531"/>
    </source>
</evidence>
<dbReference type="AlphaFoldDB" id="A0A7C8MQM4"/>
<dbReference type="GO" id="GO:0005886">
    <property type="term" value="C:plasma membrane"/>
    <property type="evidence" value="ECO:0007669"/>
    <property type="project" value="UniProtKB-SubCell"/>
</dbReference>
<feature type="compositionally biased region" description="Basic and acidic residues" evidence="15">
    <location>
        <begin position="383"/>
        <end position="405"/>
    </location>
</feature>
<dbReference type="InterPro" id="IPR002921">
    <property type="entry name" value="Fungal_lipase-type"/>
</dbReference>
<dbReference type="GO" id="GO:0016298">
    <property type="term" value="F:lipase activity"/>
    <property type="evidence" value="ECO:0007669"/>
    <property type="project" value="TreeGrafter"/>
</dbReference>
<dbReference type="PANTHER" id="PTHR45792:SF7">
    <property type="entry name" value="PUTATIVE (AFU_ORTHOLOGUE AFUA_6G02710)-RELATED"/>
    <property type="match status" value="1"/>
</dbReference>
<dbReference type="InterPro" id="IPR052214">
    <property type="entry name" value="DAG_Lipase-Related"/>
</dbReference>
<evidence type="ECO:0000256" key="10">
    <source>
        <dbReference type="ARBA" id="ARBA00022989"/>
    </source>
</evidence>
<dbReference type="GO" id="GO:0046340">
    <property type="term" value="P:diacylglycerol catabolic process"/>
    <property type="evidence" value="ECO:0007669"/>
    <property type="project" value="TreeGrafter"/>
</dbReference>
<keyword evidence="18" id="KW-1185">Reference proteome</keyword>
<comment type="caution">
    <text evidence="17">The sequence shown here is derived from an EMBL/GenBank/DDBJ whole genome shotgun (WGS) entry which is preliminary data.</text>
</comment>
<dbReference type="InParanoid" id="A0A7C8MQM4"/>
<dbReference type="EC" id="3.1.1.116" evidence="14"/>
<sequence length="1174" mass="127791">MEEVSISDLLETMSVDMAEDDFKQQNTLIHFQDDSAFMEKSVTPPPAGTLLPGPVANAVSFATRSTSFILRMSTAIGGYGLSAAKVTTLSSLELGRGILDGILNRAGRDVFVGSPSDLARADAESILEKSLESMHQTMSRLVFWTAAGFHAAGTTASTASQVSQLFLSVLDQFFGSTDSSRAIASIITLIRREFQNPATGVEGERVGVIDLVLGLCGLAYLQNRCRRMMQEESRRLGYEEIIWDVIVLNDGERVDALPDGVRNAGRAQPSGSYDANDNVGAIEDHASRRSSTDDDGLLEAQLRKQIAKVLPEDAKIAISTSTTTTKTITVDIAGAPGMSIPSFPSLGLVSSEVHDPYQSPRNSQGQVSNYRVVYKVSRNKVRNVSEDSRDESRTLPSPKELKNDNDGEPISPISPIVQQPDASPTVPSKASRPTTTSYTKRRTNASNRGPARRVRSTSDGSSGSGNGSPSKEMSFTNWVTDANKRAANQKRTRAPLDGLRKNTKDLTIQIPPGSIRPSSGKTYKKPDTNVVKRGDKKTGIRNVLAKGPVPTLGNLLSRESSSENIVSTKLKSNTKPALGGHKSSPRSSNTLPRVSVPDRSSSTIPNREAPRAPQRGNPNYFSSRDLGSLGNPEQHASPLRSPVLPVRERRRSSLISLTDTISIHSYDSRPPSPPRQNETMINSNPMNQSQTYGGRLSPPSPQRARRQAPPRAHTPSIYTLKTHDSEASLVVSSFHPKSAYSDSMALESLRRSGAVKGMFPDFHFLRNITRYSRYASAVYGYNFLKLMGISKDRPTPNIADEIHYDVRSFAHHAKLPPDSILLASFVDPQGGSDSTGATDTGIPLVHTVALDEESKAVVLTCRGTLGFEDVLADMMCEYDDLVWRGKTYKVHKGIHASARRLLYGGDGRVLFTIKAALEEYPEYGLVLCGHSLGGAVTALLGVMLAEPSATGAGFITSATELPKLLDDAGSSGLPTHICLPSGRPIHVYAYGPPATMSPSLQKATRGLITSTVHGNDMVPYLSLGVLHDFQALALAFKTDNNEAKAEVKRRVWEGLRSGLADKWYRNPTKQSNEDDEHWGYVALKTLRVSMMSSKLLPPGEVFKVESTLVMRRDAFTEETIDDVGRPATRIVLKYIRDVEAHFREVRFGSSMLTDHSPGRYEDALRRLTSGVIET</sequence>
<evidence type="ECO:0000256" key="11">
    <source>
        <dbReference type="ARBA" id="ARBA00023098"/>
    </source>
</evidence>
<evidence type="ECO:0000256" key="9">
    <source>
        <dbReference type="ARBA" id="ARBA00022963"/>
    </source>
</evidence>
<organism evidence="17 18">
    <name type="scientific">Xylaria multiplex</name>
    <dbReference type="NCBI Taxonomy" id="323545"/>
    <lineage>
        <taxon>Eukaryota</taxon>
        <taxon>Fungi</taxon>
        <taxon>Dikarya</taxon>
        <taxon>Ascomycota</taxon>
        <taxon>Pezizomycotina</taxon>
        <taxon>Sordariomycetes</taxon>
        <taxon>Xylariomycetidae</taxon>
        <taxon>Xylariales</taxon>
        <taxon>Xylariaceae</taxon>
        <taxon>Xylaria</taxon>
    </lineage>
</organism>
<comment type="cofactor">
    <cofactor evidence="1">
        <name>Ca(2+)</name>
        <dbReference type="ChEBI" id="CHEBI:29108"/>
    </cofactor>
</comment>
<feature type="region of interest" description="Disordered" evidence="15">
    <location>
        <begin position="661"/>
        <end position="712"/>
    </location>
</feature>
<dbReference type="GO" id="GO:0046872">
    <property type="term" value="F:metal ion binding"/>
    <property type="evidence" value="ECO:0007669"/>
    <property type="project" value="UniProtKB-KW"/>
</dbReference>
<dbReference type="OrthoDB" id="438440at2759"/>
<proteinExistence type="predicted"/>
<evidence type="ECO:0000313" key="17">
    <source>
        <dbReference type="EMBL" id="KAF2965907.1"/>
    </source>
</evidence>
<keyword evidence="8" id="KW-0106">Calcium</keyword>
<keyword evidence="12" id="KW-0472">Membrane</keyword>
<reference evidence="17 18" key="1">
    <citation type="submission" date="2019-12" db="EMBL/GenBank/DDBJ databases">
        <title>Draft genome sequence of the ascomycete Xylaria multiplex DSM 110363.</title>
        <authorList>
            <person name="Buettner E."/>
            <person name="Kellner H."/>
        </authorList>
    </citation>
    <scope>NUCLEOTIDE SEQUENCE [LARGE SCALE GENOMIC DNA]</scope>
    <source>
        <strain evidence="17 18">DSM 110363</strain>
    </source>
</reference>
<dbReference type="Pfam" id="PF01764">
    <property type="entry name" value="Lipase_3"/>
    <property type="match status" value="1"/>
</dbReference>
<dbReference type="EMBL" id="WUBL01000102">
    <property type="protein sequence ID" value="KAF2965907.1"/>
    <property type="molecule type" value="Genomic_DNA"/>
</dbReference>
<keyword evidence="10" id="KW-1133">Transmembrane helix</keyword>
<dbReference type="Gene3D" id="3.40.50.1820">
    <property type="entry name" value="alpha/beta hydrolase"/>
    <property type="match status" value="1"/>
</dbReference>
<evidence type="ECO:0000256" key="3">
    <source>
        <dbReference type="ARBA" id="ARBA00022475"/>
    </source>
</evidence>
<evidence type="ECO:0000256" key="4">
    <source>
        <dbReference type="ARBA" id="ARBA00022553"/>
    </source>
</evidence>
<keyword evidence="11" id="KW-0443">Lipid metabolism</keyword>
<keyword evidence="6" id="KW-0479">Metal-binding</keyword>
<dbReference type="CDD" id="cd00519">
    <property type="entry name" value="Lipase_3"/>
    <property type="match status" value="1"/>
</dbReference>
<keyword evidence="7" id="KW-0378">Hydrolase</keyword>
<name>A0A7C8MQM4_9PEZI</name>
<evidence type="ECO:0000256" key="14">
    <source>
        <dbReference type="ARBA" id="ARBA00026104"/>
    </source>
</evidence>
<feature type="region of interest" description="Disordered" evidence="15">
    <location>
        <begin position="378"/>
        <end position="528"/>
    </location>
</feature>
<evidence type="ECO:0000259" key="16">
    <source>
        <dbReference type="Pfam" id="PF01764"/>
    </source>
</evidence>
<keyword evidence="5" id="KW-0812">Transmembrane</keyword>
<feature type="compositionally biased region" description="Polar residues" evidence="15">
    <location>
        <begin position="420"/>
        <end position="438"/>
    </location>
</feature>
<feature type="region of interest" description="Disordered" evidence="15">
    <location>
        <begin position="546"/>
        <end position="647"/>
    </location>
</feature>
<evidence type="ECO:0000256" key="1">
    <source>
        <dbReference type="ARBA" id="ARBA00001913"/>
    </source>
</evidence>
<dbReference type="SUPFAM" id="SSF53474">
    <property type="entry name" value="alpha/beta-Hydrolases"/>
    <property type="match status" value="1"/>
</dbReference>
<evidence type="ECO:0000256" key="5">
    <source>
        <dbReference type="ARBA" id="ARBA00022692"/>
    </source>
</evidence>
<feature type="compositionally biased region" description="Polar residues" evidence="15">
    <location>
        <begin position="585"/>
        <end position="605"/>
    </location>
</feature>
<feature type="domain" description="Fungal lipase-type" evidence="16">
    <location>
        <begin position="858"/>
        <end position="1022"/>
    </location>
</feature>
<feature type="compositionally biased region" description="Polar residues" evidence="15">
    <location>
        <begin position="471"/>
        <end position="480"/>
    </location>
</feature>
<dbReference type="GO" id="GO:0019369">
    <property type="term" value="P:arachidonate metabolic process"/>
    <property type="evidence" value="ECO:0007669"/>
    <property type="project" value="TreeGrafter"/>
</dbReference>
<accession>A0A7C8MQM4</accession>
<protein>
    <recommendedName>
        <fullName evidence="14">sn-1-specific diacylglycerol lipase</fullName>
        <ecNumber evidence="14">3.1.1.116</ecNumber>
    </recommendedName>
</protein>
<evidence type="ECO:0000256" key="8">
    <source>
        <dbReference type="ARBA" id="ARBA00022837"/>
    </source>
</evidence>
<feature type="compositionally biased region" description="Polar residues" evidence="15">
    <location>
        <begin position="557"/>
        <end position="575"/>
    </location>
</feature>